<evidence type="ECO:0000313" key="13">
    <source>
        <dbReference type="Proteomes" id="UP000694844"/>
    </source>
</evidence>
<dbReference type="FunFam" id="1.25.40.20:FF:000182">
    <property type="entry name" value="Ankyrin repeat and MYND domain containing 2a"/>
    <property type="match status" value="1"/>
</dbReference>
<dbReference type="GO" id="GO:0005929">
    <property type="term" value="C:cilium"/>
    <property type="evidence" value="ECO:0007669"/>
    <property type="project" value="UniProtKB-SubCell"/>
</dbReference>
<organism evidence="13 14">
    <name type="scientific">Crassostrea virginica</name>
    <name type="common">Eastern oyster</name>
    <dbReference type="NCBI Taxonomy" id="6565"/>
    <lineage>
        <taxon>Eukaryota</taxon>
        <taxon>Metazoa</taxon>
        <taxon>Spiralia</taxon>
        <taxon>Lophotrochozoa</taxon>
        <taxon>Mollusca</taxon>
        <taxon>Bivalvia</taxon>
        <taxon>Autobranchia</taxon>
        <taxon>Pteriomorphia</taxon>
        <taxon>Ostreida</taxon>
        <taxon>Ostreoidea</taxon>
        <taxon>Ostreidae</taxon>
        <taxon>Crassostrea</taxon>
    </lineage>
</organism>
<keyword evidence="13" id="KW-1185">Reference proteome</keyword>
<evidence type="ECO:0000256" key="6">
    <source>
        <dbReference type="ARBA" id="ARBA00023043"/>
    </source>
</evidence>
<dbReference type="KEGG" id="cvn:111101140"/>
<dbReference type="Gene3D" id="6.10.140.2220">
    <property type="match status" value="1"/>
</dbReference>
<dbReference type="AlphaFoldDB" id="A0A8B8AF96"/>
<dbReference type="RefSeq" id="XP_022289183.1">
    <property type="nucleotide sequence ID" value="XM_022433475.1"/>
</dbReference>
<evidence type="ECO:0000259" key="12">
    <source>
        <dbReference type="PROSITE" id="PS50865"/>
    </source>
</evidence>
<dbReference type="SUPFAM" id="SSF144232">
    <property type="entry name" value="HIT/MYND zinc finger-like"/>
    <property type="match status" value="1"/>
</dbReference>
<keyword evidence="6 9" id="KW-0040">ANK repeat</keyword>
<sequence>MSLILFNYVIRICDEETNLEFSVKMASTKMKIRESEQKLLDAIMNDDVEAVKTLMKDPDVRKDFTDETGMTPLQHAAFRGRKEMVELFLANGADVNSSKHENSYSTLMFAALSGNTDVTRQVLEAGAKVDHVNSVGRTAAQMAAFVGQHQCVSVINNFFPKEKLLHFTKPQGFEKEPKLPPELAPALCNMINMPDLHPVKLCMYLQDHPGLLENYTGIVKVFELLCEKSMKARDTNDIFALKSHYYSVLFKNAGKLHKEKGSIESFIKSLIKGRESDGFPEFQEKFLRQVLREFPYAESELLQQMVRNLANTSIGDHPTALYVLCQGINGQKFMDEDDVCSTCGTLRAKKKCSACKMVCYCDQRCQKLHWSTHKKQCKQLAAEYVQIEENRKKEEEDKQKQEQLVREQQQKSNDEGNTGIEKITIKEDNPVRTVEP</sequence>
<evidence type="ECO:0000256" key="9">
    <source>
        <dbReference type="PROSITE-ProRule" id="PRU00023"/>
    </source>
</evidence>
<dbReference type="Proteomes" id="UP000694844">
    <property type="component" value="Chromosome 6"/>
</dbReference>
<dbReference type="PROSITE" id="PS50865">
    <property type="entry name" value="ZF_MYND_2"/>
    <property type="match status" value="1"/>
</dbReference>
<evidence type="ECO:0000256" key="8">
    <source>
        <dbReference type="ARBA" id="ARBA00023273"/>
    </source>
</evidence>
<feature type="repeat" description="ANK" evidence="9">
    <location>
        <begin position="102"/>
        <end position="134"/>
    </location>
</feature>
<dbReference type="GeneID" id="111101140"/>
<reference evidence="14" key="1">
    <citation type="submission" date="2025-08" db="UniProtKB">
        <authorList>
            <consortium name="RefSeq"/>
        </authorList>
    </citation>
    <scope>IDENTIFICATION</scope>
    <source>
        <tissue evidence="14">Whole sample</tissue>
    </source>
</reference>
<accession>A0A8B8AF96</accession>
<dbReference type="Gene3D" id="1.25.40.20">
    <property type="entry name" value="Ankyrin repeat-containing domain"/>
    <property type="match status" value="1"/>
</dbReference>
<evidence type="ECO:0000256" key="4">
    <source>
        <dbReference type="ARBA" id="ARBA00022771"/>
    </source>
</evidence>
<dbReference type="InterPro" id="IPR002110">
    <property type="entry name" value="Ankyrin_rpt"/>
</dbReference>
<dbReference type="PANTHER" id="PTHR24150:SF8">
    <property type="entry name" value="ANKYRIN REPEAT AND MYND DOMAIN-CONTAINING PROTEIN 2"/>
    <property type="match status" value="1"/>
</dbReference>
<evidence type="ECO:0000256" key="7">
    <source>
        <dbReference type="ARBA" id="ARBA00023069"/>
    </source>
</evidence>
<evidence type="ECO:0000256" key="11">
    <source>
        <dbReference type="SAM" id="MobiDB-lite"/>
    </source>
</evidence>
<dbReference type="PROSITE" id="PS50088">
    <property type="entry name" value="ANK_REPEAT"/>
    <property type="match status" value="2"/>
</dbReference>
<evidence type="ECO:0000256" key="3">
    <source>
        <dbReference type="ARBA" id="ARBA00022737"/>
    </source>
</evidence>
<evidence type="ECO:0000256" key="5">
    <source>
        <dbReference type="ARBA" id="ARBA00022833"/>
    </source>
</evidence>
<keyword evidence="3" id="KW-0677">Repeat</keyword>
<feature type="repeat" description="ANK" evidence="9">
    <location>
        <begin position="68"/>
        <end position="100"/>
    </location>
</feature>
<dbReference type="Pfam" id="PF01753">
    <property type="entry name" value="zf-MYND"/>
    <property type="match status" value="1"/>
</dbReference>
<evidence type="ECO:0000313" key="14">
    <source>
        <dbReference type="RefSeq" id="XP_022289183.1"/>
    </source>
</evidence>
<comment type="subcellular location">
    <subcellularLocation>
        <location evidence="1">Cell projection</location>
        <location evidence="1">Cilium</location>
    </subcellularLocation>
</comment>
<dbReference type="PROSITE" id="PS01360">
    <property type="entry name" value="ZF_MYND_1"/>
    <property type="match status" value="1"/>
</dbReference>
<dbReference type="Pfam" id="PF12796">
    <property type="entry name" value="Ank_2"/>
    <property type="match status" value="1"/>
</dbReference>
<dbReference type="GO" id="GO:0008270">
    <property type="term" value="F:zinc ion binding"/>
    <property type="evidence" value="ECO:0007669"/>
    <property type="project" value="UniProtKB-KW"/>
</dbReference>
<name>A0A8B8AF96_CRAVI</name>
<feature type="compositionally biased region" description="Basic and acidic residues" evidence="11">
    <location>
        <begin position="423"/>
        <end position="436"/>
    </location>
</feature>
<feature type="region of interest" description="Disordered" evidence="11">
    <location>
        <begin position="390"/>
        <end position="436"/>
    </location>
</feature>
<dbReference type="PROSITE" id="PS50297">
    <property type="entry name" value="ANK_REP_REGION"/>
    <property type="match status" value="2"/>
</dbReference>
<keyword evidence="8" id="KW-0966">Cell projection</keyword>
<keyword evidence="4 10" id="KW-0863">Zinc-finger</keyword>
<proteinExistence type="predicted"/>
<evidence type="ECO:0000256" key="1">
    <source>
        <dbReference type="ARBA" id="ARBA00004138"/>
    </source>
</evidence>
<dbReference type="SUPFAM" id="SSF48403">
    <property type="entry name" value="Ankyrin repeat"/>
    <property type="match status" value="1"/>
</dbReference>
<dbReference type="InterPro" id="IPR036770">
    <property type="entry name" value="Ankyrin_rpt-contain_sf"/>
</dbReference>
<keyword evidence="5" id="KW-0862">Zinc</keyword>
<dbReference type="PANTHER" id="PTHR24150">
    <property type="entry name" value="ANKYRIN REPEAT AND MYND DOMAIN-CONTAINING PROTEIN 2"/>
    <property type="match status" value="1"/>
</dbReference>
<gene>
    <name evidence="14" type="primary">LOC111101140</name>
</gene>
<dbReference type="InterPro" id="IPR002893">
    <property type="entry name" value="Znf_MYND"/>
</dbReference>
<feature type="domain" description="MYND-type" evidence="12">
    <location>
        <begin position="340"/>
        <end position="377"/>
    </location>
</feature>
<keyword evidence="7" id="KW-0969">Cilium</keyword>
<evidence type="ECO:0000256" key="2">
    <source>
        <dbReference type="ARBA" id="ARBA00022723"/>
    </source>
</evidence>
<dbReference type="OrthoDB" id="10257049at2759"/>
<dbReference type="InterPro" id="IPR052452">
    <property type="entry name" value="Ankyrin-MYND_dom_contain_2"/>
</dbReference>
<dbReference type="SMART" id="SM00248">
    <property type="entry name" value="ANK"/>
    <property type="match status" value="3"/>
</dbReference>
<feature type="compositionally biased region" description="Basic and acidic residues" evidence="11">
    <location>
        <begin position="390"/>
        <end position="414"/>
    </location>
</feature>
<protein>
    <submittedName>
        <fullName evidence="14">Ankyrin repeat and MYND domain-containing protein 2-like</fullName>
    </submittedName>
</protein>
<evidence type="ECO:0000256" key="10">
    <source>
        <dbReference type="PROSITE-ProRule" id="PRU00134"/>
    </source>
</evidence>
<keyword evidence="2" id="KW-0479">Metal-binding</keyword>